<accession>A0AAU9D2Y0</accession>
<dbReference type="GO" id="GO:0003677">
    <property type="term" value="F:DNA binding"/>
    <property type="evidence" value="ECO:0007669"/>
    <property type="project" value="UniProtKB-KW"/>
</dbReference>
<dbReference type="GO" id="GO:0003700">
    <property type="term" value="F:DNA-binding transcription factor activity"/>
    <property type="evidence" value="ECO:0007669"/>
    <property type="project" value="InterPro"/>
</dbReference>
<dbReference type="AlphaFoldDB" id="A0AAU9D2Y0"/>
<dbReference type="SMART" id="SM00871">
    <property type="entry name" value="AraC_E_bind"/>
    <property type="match status" value="1"/>
</dbReference>
<evidence type="ECO:0000313" key="3">
    <source>
        <dbReference type="EMBL" id="BDR57823.1"/>
    </source>
</evidence>
<proteinExistence type="predicted"/>
<dbReference type="KEGG" id="xap:XA3_02640"/>
<dbReference type="PANTHER" id="PTHR30204:SF97">
    <property type="entry name" value="MERR FAMILY REGULATORY PROTEIN"/>
    <property type="match status" value="1"/>
</dbReference>
<dbReference type="Gene3D" id="1.10.1660.10">
    <property type="match status" value="1"/>
</dbReference>
<dbReference type="Pfam" id="PF13411">
    <property type="entry name" value="MerR_1"/>
    <property type="match status" value="1"/>
</dbReference>
<dbReference type="EMBL" id="AP026802">
    <property type="protein sequence ID" value="BDR57823.1"/>
    <property type="molecule type" value="Genomic_DNA"/>
</dbReference>
<dbReference type="InterPro" id="IPR029442">
    <property type="entry name" value="GyrI-like"/>
</dbReference>
<dbReference type="InterPro" id="IPR010499">
    <property type="entry name" value="AraC_E-bd"/>
</dbReference>
<evidence type="ECO:0000313" key="4">
    <source>
        <dbReference type="Proteomes" id="UP001321861"/>
    </source>
</evidence>
<feature type="domain" description="HTH merR-type" evidence="2">
    <location>
        <begin position="1"/>
        <end position="71"/>
    </location>
</feature>
<dbReference type="RefSeq" id="WP_317635761.1">
    <property type="nucleotide sequence ID" value="NZ_AP026802.1"/>
</dbReference>
<dbReference type="SMART" id="SM00422">
    <property type="entry name" value="HTH_MERR"/>
    <property type="match status" value="1"/>
</dbReference>
<dbReference type="PROSITE" id="PS50937">
    <property type="entry name" value="HTH_MERR_2"/>
    <property type="match status" value="1"/>
</dbReference>
<dbReference type="InterPro" id="IPR000551">
    <property type="entry name" value="MerR-type_HTH_dom"/>
</dbReference>
<dbReference type="PANTHER" id="PTHR30204">
    <property type="entry name" value="REDOX-CYCLING DRUG-SENSING TRANSCRIPTIONAL ACTIVATOR SOXR"/>
    <property type="match status" value="1"/>
</dbReference>
<evidence type="ECO:0000256" key="1">
    <source>
        <dbReference type="ARBA" id="ARBA00023125"/>
    </source>
</evidence>
<dbReference type="InterPro" id="IPR009061">
    <property type="entry name" value="DNA-bd_dom_put_sf"/>
</dbReference>
<dbReference type="InterPro" id="IPR047057">
    <property type="entry name" value="MerR_fam"/>
</dbReference>
<dbReference type="InterPro" id="IPR011256">
    <property type="entry name" value="Reg_factor_effector_dom_sf"/>
</dbReference>
<dbReference type="Pfam" id="PF06445">
    <property type="entry name" value="GyrI-like"/>
    <property type="match status" value="1"/>
</dbReference>
<sequence length="261" mass="30316">MFKIGDFSKLTNLTVRALHHYEKLELLTPESIDALTNYRYYSARQIITANQIKVFQQVGFSLKEIKKMLENPDLMEDYYSTLEMELKAEREKVKKRQMMLNLLQQNPLTAEYHVELKEIPARKVVSIRKIVASEDQEFQLWNELMRKIEKQNAKIADSPLAMTIYHDPEYRQTDVDLEVQMNVIGNSSDFKTIPNFMMPTVTFSGSYEQMPQVTTALALWTENNGYSISGPMINIFHVSPAQSSNPDDWVTETGYEVRPNE</sequence>
<evidence type="ECO:0000259" key="2">
    <source>
        <dbReference type="PROSITE" id="PS50937"/>
    </source>
</evidence>
<dbReference type="Proteomes" id="UP001321861">
    <property type="component" value="Chromosome"/>
</dbReference>
<dbReference type="Gene3D" id="3.20.80.10">
    <property type="entry name" value="Regulatory factor, effector binding domain"/>
    <property type="match status" value="1"/>
</dbReference>
<gene>
    <name evidence="3" type="ORF">XA3_02640</name>
</gene>
<keyword evidence="4" id="KW-1185">Reference proteome</keyword>
<keyword evidence="1" id="KW-0238">DNA-binding</keyword>
<name>A0AAU9D2Y0_9LACO</name>
<dbReference type="SUPFAM" id="SSF55136">
    <property type="entry name" value="Probable bacterial effector-binding domain"/>
    <property type="match status" value="1"/>
</dbReference>
<reference evidence="3 4" key="1">
    <citation type="journal article" date="2023" name="Microbiol. Spectr.">
        <title>Symbiosis of Carpenter Bees with Uncharacterized Lactic Acid Bacteria Showing NAD Auxotrophy.</title>
        <authorList>
            <person name="Kawasaki S."/>
            <person name="Ozawa K."/>
            <person name="Mori T."/>
            <person name="Yamamoto A."/>
            <person name="Ito M."/>
            <person name="Ohkuma M."/>
            <person name="Sakamoto M."/>
            <person name="Matsutani M."/>
        </authorList>
    </citation>
    <scope>NUCLEOTIDE SEQUENCE [LARGE SCALE GENOMIC DNA]</scope>
    <source>
        <strain evidence="3 4">XA3</strain>
    </source>
</reference>
<dbReference type="SUPFAM" id="SSF46955">
    <property type="entry name" value="Putative DNA-binding domain"/>
    <property type="match status" value="1"/>
</dbReference>
<protein>
    <submittedName>
        <fullName evidence="3">MerR family transcriptional regulator</fullName>
    </submittedName>
</protein>
<organism evidence="3 4">
    <name type="scientific">Xylocopilactobacillus apicola</name>
    <dbReference type="NCBI Taxonomy" id="2932184"/>
    <lineage>
        <taxon>Bacteria</taxon>
        <taxon>Bacillati</taxon>
        <taxon>Bacillota</taxon>
        <taxon>Bacilli</taxon>
        <taxon>Lactobacillales</taxon>
        <taxon>Lactobacillaceae</taxon>
        <taxon>Xylocopilactobacillus</taxon>
    </lineage>
</organism>